<evidence type="ECO:0000313" key="2">
    <source>
        <dbReference type="EMBL" id="CAG8492735.1"/>
    </source>
</evidence>
<feature type="compositionally biased region" description="Polar residues" evidence="1">
    <location>
        <begin position="35"/>
        <end position="69"/>
    </location>
</feature>
<organism evidence="2 3">
    <name type="scientific">Racocetra fulgida</name>
    <dbReference type="NCBI Taxonomy" id="60492"/>
    <lineage>
        <taxon>Eukaryota</taxon>
        <taxon>Fungi</taxon>
        <taxon>Fungi incertae sedis</taxon>
        <taxon>Mucoromycota</taxon>
        <taxon>Glomeromycotina</taxon>
        <taxon>Glomeromycetes</taxon>
        <taxon>Diversisporales</taxon>
        <taxon>Gigasporaceae</taxon>
        <taxon>Racocetra</taxon>
    </lineage>
</organism>
<dbReference type="AlphaFoldDB" id="A0A9N8ZG25"/>
<reference evidence="2" key="1">
    <citation type="submission" date="2021-06" db="EMBL/GenBank/DDBJ databases">
        <authorList>
            <person name="Kallberg Y."/>
            <person name="Tangrot J."/>
            <person name="Rosling A."/>
        </authorList>
    </citation>
    <scope>NUCLEOTIDE SEQUENCE</scope>
    <source>
        <strain evidence="2">IN212</strain>
    </source>
</reference>
<sequence>MLPQRSYNNKSQRSYNSRPQRSYNNRPQRPFKFQRSPTNKFQRPYSQRSPEYNTYNNSSDFYRSGTNFKGNHWSHRGTFKGRGGNYHHHHPNFDGHSYYHQSQNGSAHYENKYGYKKYTPPSRNPSKSHFL</sequence>
<feature type="compositionally biased region" description="Basic residues" evidence="1">
    <location>
        <begin position="72"/>
        <end position="90"/>
    </location>
</feature>
<keyword evidence="3" id="KW-1185">Reference proteome</keyword>
<feature type="region of interest" description="Disordered" evidence="1">
    <location>
        <begin position="1"/>
        <end position="107"/>
    </location>
</feature>
<proteinExistence type="predicted"/>
<evidence type="ECO:0000313" key="3">
    <source>
        <dbReference type="Proteomes" id="UP000789396"/>
    </source>
</evidence>
<dbReference type="EMBL" id="CAJVPZ010001450">
    <property type="protein sequence ID" value="CAG8492735.1"/>
    <property type="molecule type" value="Genomic_DNA"/>
</dbReference>
<gene>
    <name evidence="2" type="ORF">RFULGI_LOCUS2059</name>
</gene>
<feature type="compositionally biased region" description="Polar residues" evidence="1">
    <location>
        <begin position="1"/>
        <end position="27"/>
    </location>
</feature>
<name>A0A9N8ZG25_9GLOM</name>
<dbReference type="Proteomes" id="UP000789396">
    <property type="component" value="Unassembled WGS sequence"/>
</dbReference>
<dbReference type="OrthoDB" id="5415522at2759"/>
<evidence type="ECO:0000256" key="1">
    <source>
        <dbReference type="SAM" id="MobiDB-lite"/>
    </source>
</evidence>
<protein>
    <submittedName>
        <fullName evidence="2">10099_t:CDS:1</fullName>
    </submittedName>
</protein>
<feature type="region of interest" description="Disordered" evidence="1">
    <location>
        <begin position="112"/>
        <end position="131"/>
    </location>
</feature>
<accession>A0A9N8ZG25</accession>
<comment type="caution">
    <text evidence="2">The sequence shown here is derived from an EMBL/GenBank/DDBJ whole genome shotgun (WGS) entry which is preliminary data.</text>
</comment>